<comment type="caution">
    <text evidence="4">The sequence shown here is derived from an EMBL/GenBank/DDBJ whole genome shotgun (WGS) entry which is preliminary data.</text>
</comment>
<accession>A0ABQ4LSB8</accession>
<evidence type="ECO:0000313" key="5">
    <source>
        <dbReference type="Proteomes" id="UP000680638"/>
    </source>
</evidence>
<dbReference type="InterPro" id="IPR009057">
    <property type="entry name" value="Homeodomain-like_sf"/>
</dbReference>
<dbReference type="PRINTS" id="PR00455">
    <property type="entry name" value="HTHTETR"/>
</dbReference>
<keyword evidence="5" id="KW-1185">Reference proteome</keyword>
<reference evidence="4 5" key="1">
    <citation type="submission" date="2021-03" db="EMBL/GenBank/DDBJ databases">
        <title>Antimicrobial resistance genes in bacteria isolated from Japanese honey, and their potential for conferring macrolide and lincosamide resistance in the American foulbrood pathogen Paenibacillus larvae.</title>
        <authorList>
            <person name="Okamoto M."/>
            <person name="Kumagai M."/>
            <person name="Kanamori H."/>
            <person name="Takamatsu D."/>
        </authorList>
    </citation>
    <scope>NUCLEOTIDE SEQUENCE [LARGE SCALE GENOMIC DNA]</scope>
    <source>
        <strain evidence="4 5">J21TS3</strain>
    </source>
</reference>
<dbReference type="RefSeq" id="WP_212948040.1">
    <property type="nucleotide sequence ID" value="NZ_BORW01000003.1"/>
</dbReference>
<feature type="domain" description="HTH tetR-type" evidence="3">
    <location>
        <begin position="3"/>
        <end position="63"/>
    </location>
</feature>
<sequence>MSIDRKQEIMDAAIHIFARKGFNGSTMQDIAEGCGMSKATLYQHYKSKDQLLLSIFHMINDRLYVKLQASMNREHGDSADSLRQQIELQLRESLANRDLIRMLITENPNAYTEEVVKASGAMRARMIRHFEQMFKRVYGPEIEPYAVELVFSMFALLEQFSVLIILENVAIDITELSRYILKLLGYMAEGLMGDNGVKPILGVHNYPEYLLCEMPEPETDNVENLICRLYRKADCLGESGKKEQDIRNSILMLDHELKSSSPRRIIVQGMLHNLLQVGALTELAGRLAALPGIKRYLD</sequence>
<organism evidence="4 5">
    <name type="scientific">Paenibacillus cookii</name>
    <dbReference type="NCBI Taxonomy" id="157839"/>
    <lineage>
        <taxon>Bacteria</taxon>
        <taxon>Bacillati</taxon>
        <taxon>Bacillota</taxon>
        <taxon>Bacilli</taxon>
        <taxon>Bacillales</taxon>
        <taxon>Paenibacillaceae</taxon>
        <taxon>Paenibacillus</taxon>
    </lineage>
</organism>
<dbReference type="Gene3D" id="1.10.357.10">
    <property type="entry name" value="Tetracycline Repressor, domain 2"/>
    <property type="match status" value="1"/>
</dbReference>
<name>A0ABQ4LSB8_9BACL</name>
<evidence type="ECO:0000313" key="4">
    <source>
        <dbReference type="EMBL" id="GIO66169.1"/>
    </source>
</evidence>
<dbReference type="EMBL" id="BORW01000003">
    <property type="protein sequence ID" value="GIO66169.1"/>
    <property type="molecule type" value="Genomic_DNA"/>
</dbReference>
<dbReference type="InterPro" id="IPR001647">
    <property type="entry name" value="HTH_TetR"/>
</dbReference>
<proteinExistence type="predicted"/>
<dbReference type="InterPro" id="IPR050624">
    <property type="entry name" value="HTH-type_Tx_Regulator"/>
</dbReference>
<dbReference type="PROSITE" id="PS50977">
    <property type="entry name" value="HTH_TETR_2"/>
    <property type="match status" value="1"/>
</dbReference>
<dbReference type="PANTHER" id="PTHR43479">
    <property type="entry name" value="ACREF/ENVCD OPERON REPRESSOR-RELATED"/>
    <property type="match status" value="1"/>
</dbReference>
<evidence type="ECO:0000259" key="3">
    <source>
        <dbReference type="PROSITE" id="PS50977"/>
    </source>
</evidence>
<evidence type="ECO:0000256" key="1">
    <source>
        <dbReference type="ARBA" id="ARBA00023125"/>
    </source>
</evidence>
<dbReference type="Pfam" id="PF00440">
    <property type="entry name" value="TetR_N"/>
    <property type="match status" value="1"/>
</dbReference>
<dbReference type="PANTHER" id="PTHR43479:SF22">
    <property type="entry name" value="TRANSCRIPTIONAL REGULATOR, TETR FAMILY"/>
    <property type="match status" value="1"/>
</dbReference>
<feature type="DNA-binding region" description="H-T-H motif" evidence="2">
    <location>
        <begin position="26"/>
        <end position="45"/>
    </location>
</feature>
<evidence type="ECO:0000256" key="2">
    <source>
        <dbReference type="PROSITE-ProRule" id="PRU00335"/>
    </source>
</evidence>
<protein>
    <submittedName>
        <fullName evidence="4">HTH-type transcriptional regulator YuxN</fullName>
    </submittedName>
</protein>
<keyword evidence="1 2" id="KW-0238">DNA-binding</keyword>
<dbReference type="Proteomes" id="UP000680638">
    <property type="component" value="Unassembled WGS sequence"/>
</dbReference>
<dbReference type="SUPFAM" id="SSF46689">
    <property type="entry name" value="Homeodomain-like"/>
    <property type="match status" value="1"/>
</dbReference>
<gene>
    <name evidence="4" type="primary">yuxN</name>
    <name evidence="4" type="ORF">J21TS3_09900</name>
</gene>